<dbReference type="Pfam" id="PF02223">
    <property type="entry name" value="Thymidylate_kin"/>
    <property type="match status" value="1"/>
</dbReference>
<comment type="caution">
    <text evidence="2">The sequence shown here is derived from an EMBL/GenBank/DDBJ whole genome shotgun (WGS) entry which is preliminary data.</text>
</comment>
<dbReference type="AlphaFoldDB" id="A0A5N8X906"/>
<keyword evidence="3" id="KW-1185">Reference proteome</keyword>
<dbReference type="Proteomes" id="UP000400924">
    <property type="component" value="Unassembled WGS sequence"/>
</dbReference>
<evidence type="ECO:0000259" key="1">
    <source>
        <dbReference type="Pfam" id="PF02223"/>
    </source>
</evidence>
<protein>
    <recommendedName>
        <fullName evidence="1">Thymidylate kinase-like domain-containing protein</fullName>
    </recommendedName>
</protein>
<evidence type="ECO:0000313" key="2">
    <source>
        <dbReference type="EMBL" id="MPY55837.1"/>
    </source>
</evidence>
<evidence type="ECO:0000313" key="3">
    <source>
        <dbReference type="Proteomes" id="UP000400924"/>
    </source>
</evidence>
<dbReference type="Gene3D" id="3.40.50.300">
    <property type="entry name" value="P-loop containing nucleotide triphosphate hydrolases"/>
    <property type="match status" value="1"/>
</dbReference>
<organism evidence="2 3">
    <name type="scientific">Streptomyces spongiae</name>
    <dbReference type="NCBI Taxonomy" id="565072"/>
    <lineage>
        <taxon>Bacteria</taxon>
        <taxon>Bacillati</taxon>
        <taxon>Actinomycetota</taxon>
        <taxon>Actinomycetes</taxon>
        <taxon>Kitasatosporales</taxon>
        <taxon>Streptomycetaceae</taxon>
        <taxon>Streptomyces</taxon>
    </lineage>
</organism>
<dbReference type="OrthoDB" id="4549048at2"/>
<dbReference type="SUPFAM" id="SSF52540">
    <property type="entry name" value="P-loop containing nucleoside triphosphate hydrolases"/>
    <property type="match status" value="1"/>
</dbReference>
<feature type="domain" description="Thymidylate kinase-like" evidence="1">
    <location>
        <begin position="33"/>
        <end position="207"/>
    </location>
</feature>
<gene>
    <name evidence="2" type="ORF">FNH08_01100</name>
</gene>
<name>A0A5N8X906_9ACTN</name>
<sequence>MQARIERLERTWSEMNIPLMPHGQRGTLLAICGFDGSGKSTLEAALLAAITPTRTCVPAWAPTEWWRQDQNVRRSLFGDGTGQVLPEEALLHFNLADCYTHQAAVIVPALARGEVVIVNRYLFDMLALFEARGLAQPEWLPGAVAHIVKPDFCFVLDGSAELIVDRVVRRDGVIPGRFDQDIKFTERYNAALRRMAEENHLTVLRVEADPGEILRQCLDVLSESASFDTQELDRSVVSGRNN</sequence>
<dbReference type="EMBL" id="VJZC01000003">
    <property type="protein sequence ID" value="MPY55837.1"/>
    <property type="molecule type" value="Genomic_DNA"/>
</dbReference>
<dbReference type="InterPro" id="IPR039430">
    <property type="entry name" value="Thymidylate_kin-like_dom"/>
</dbReference>
<dbReference type="InterPro" id="IPR027417">
    <property type="entry name" value="P-loop_NTPase"/>
</dbReference>
<accession>A0A5N8X906</accession>
<reference evidence="2 3" key="1">
    <citation type="submission" date="2019-07" db="EMBL/GenBank/DDBJ databases">
        <title>New species of Amycolatopsis and Streptomyces.</title>
        <authorList>
            <person name="Duangmal K."/>
            <person name="Teo W.F.A."/>
            <person name="Lipun K."/>
        </authorList>
    </citation>
    <scope>NUCLEOTIDE SEQUENCE [LARGE SCALE GENOMIC DNA]</scope>
    <source>
        <strain evidence="2 3">NBRC 106415</strain>
    </source>
</reference>
<proteinExistence type="predicted"/>